<name>A0A8E1US39_9BACT</name>
<dbReference type="InterPro" id="IPR052712">
    <property type="entry name" value="Acid_resist_chaperone_HdeD"/>
</dbReference>
<sequence>MKVLQSSVFRAICAIIIGILLINNPDNTVKGITIAIGLLFLVSGAISCAVYLNARTHASDTEIYDAQGRLIVTGKPTFPIVGIGSVLLGLILTIVPGLFVKSLMYFLGAIIILGAINQFMVLVNAKRMFRVPLWFWICPSVIFLTGLLVLIKPMETASLPLLIIGWCLLLYGATECVNAFKIHRERKRIETNMTIKDKD</sequence>
<dbReference type="AlphaFoldDB" id="A0A8E1US39"/>
<dbReference type="Proteomes" id="UP000036951">
    <property type="component" value="Unassembled WGS sequence"/>
</dbReference>
<dbReference type="PANTHER" id="PTHR34989:SF1">
    <property type="entry name" value="PROTEIN HDED"/>
    <property type="match status" value="1"/>
</dbReference>
<organism evidence="2 3">
    <name type="scientific">Xylanibacter rarus</name>
    <dbReference type="NCBI Taxonomy" id="1676614"/>
    <lineage>
        <taxon>Bacteria</taxon>
        <taxon>Pseudomonadati</taxon>
        <taxon>Bacteroidota</taxon>
        <taxon>Bacteroidia</taxon>
        <taxon>Bacteroidales</taxon>
        <taxon>Prevotellaceae</taxon>
        <taxon>Xylanibacter</taxon>
    </lineage>
</organism>
<dbReference type="GO" id="GO:0005886">
    <property type="term" value="C:plasma membrane"/>
    <property type="evidence" value="ECO:0007669"/>
    <property type="project" value="TreeGrafter"/>
</dbReference>
<dbReference type="Pfam" id="PF03729">
    <property type="entry name" value="DUF308"/>
    <property type="match status" value="3"/>
</dbReference>
<comment type="caution">
    <text evidence="2">The sequence shown here is derived from an EMBL/GenBank/DDBJ whole genome shotgun (WGS) entry which is preliminary data.</text>
</comment>
<feature type="transmembrane region" description="Helical" evidence="1">
    <location>
        <begin position="7"/>
        <end position="25"/>
    </location>
</feature>
<keyword evidence="3" id="KW-1185">Reference proteome</keyword>
<evidence type="ECO:0000256" key="1">
    <source>
        <dbReference type="SAM" id="Phobius"/>
    </source>
</evidence>
<dbReference type="RefSeq" id="WP_053398149.1">
    <property type="nucleotide sequence ID" value="NZ_LFQU01000009.1"/>
</dbReference>
<dbReference type="EMBL" id="LFQU01000009">
    <property type="protein sequence ID" value="KOO68753.1"/>
    <property type="molecule type" value="Genomic_DNA"/>
</dbReference>
<feature type="transmembrane region" description="Helical" evidence="1">
    <location>
        <begin position="105"/>
        <end position="124"/>
    </location>
</feature>
<reference evidence="2 3" key="1">
    <citation type="submission" date="2015-06" db="EMBL/GenBank/DDBJ databases">
        <title>Prevotella sp. 109, sp. nov., a novel member of the family Prevotellaceae isolated from human faeces.</title>
        <authorList>
            <person name="Shkoporov A.N."/>
            <person name="Chaplin A.V."/>
            <person name="Kafarskaia L.I."/>
            <person name="Efimov B.A."/>
        </authorList>
    </citation>
    <scope>NUCLEOTIDE SEQUENCE [LARGE SCALE GENOMIC DNA]</scope>
    <source>
        <strain evidence="2 3">109</strain>
    </source>
</reference>
<proteinExistence type="predicted"/>
<feature type="transmembrane region" description="Helical" evidence="1">
    <location>
        <begin position="131"/>
        <end position="151"/>
    </location>
</feature>
<accession>A0A8E1US39</accession>
<gene>
    <name evidence="2" type="ORF">ACU52_06205</name>
</gene>
<feature type="transmembrane region" description="Helical" evidence="1">
    <location>
        <begin position="78"/>
        <end position="99"/>
    </location>
</feature>
<keyword evidence="1" id="KW-0472">Membrane</keyword>
<evidence type="ECO:0000313" key="2">
    <source>
        <dbReference type="EMBL" id="KOO68753.1"/>
    </source>
</evidence>
<dbReference type="InterPro" id="IPR005325">
    <property type="entry name" value="DUF308_memb"/>
</dbReference>
<dbReference type="OrthoDB" id="1082789at2"/>
<feature type="transmembrane region" description="Helical" evidence="1">
    <location>
        <begin position="31"/>
        <end position="52"/>
    </location>
</feature>
<evidence type="ECO:0000313" key="3">
    <source>
        <dbReference type="Proteomes" id="UP000036951"/>
    </source>
</evidence>
<dbReference type="PANTHER" id="PTHR34989">
    <property type="entry name" value="PROTEIN HDED"/>
    <property type="match status" value="1"/>
</dbReference>
<feature type="transmembrane region" description="Helical" evidence="1">
    <location>
        <begin position="157"/>
        <end position="180"/>
    </location>
</feature>
<keyword evidence="1" id="KW-1133">Transmembrane helix</keyword>
<keyword evidence="1" id="KW-0812">Transmembrane</keyword>
<protein>
    <submittedName>
        <fullName evidence="2">Membrane protein</fullName>
    </submittedName>
</protein>